<dbReference type="NCBIfam" id="NF005863">
    <property type="entry name" value="PRK07798.1"/>
    <property type="match status" value="1"/>
</dbReference>
<gene>
    <name evidence="3" type="primary">fadD</name>
    <name evidence="3" type="ORF">SDENCHOL_11189</name>
</gene>
<name>A0A7Z7HR48_9PROT</name>
<dbReference type="InterPro" id="IPR020845">
    <property type="entry name" value="AMP-binding_CS"/>
</dbReference>
<dbReference type="InterPro" id="IPR000873">
    <property type="entry name" value="AMP-dep_synth/lig_dom"/>
</dbReference>
<dbReference type="GO" id="GO:0004467">
    <property type="term" value="F:long-chain fatty acid-CoA ligase activity"/>
    <property type="evidence" value="ECO:0007669"/>
    <property type="project" value="UniProtKB-EC"/>
</dbReference>
<evidence type="ECO:0000313" key="3">
    <source>
        <dbReference type="EMBL" id="SMB25033.1"/>
    </source>
</evidence>
<dbReference type="EC" id="6.2.1.3" evidence="3"/>
<dbReference type="AlphaFoldDB" id="A0A7Z7HR48"/>
<evidence type="ECO:0000259" key="2">
    <source>
        <dbReference type="Pfam" id="PF13193"/>
    </source>
</evidence>
<reference evidence="3" key="1">
    <citation type="submission" date="2017-03" db="EMBL/GenBank/DDBJ databases">
        <authorList>
            <consortium name="AG Boll"/>
        </authorList>
    </citation>
    <scope>NUCLEOTIDE SEQUENCE [LARGE SCALE GENOMIC DNA]</scope>
    <source>
        <strain evidence="3">Chol</strain>
    </source>
</reference>
<evidence type="ECO:0000313" key="4">
    <source>
        <dbReference type="Proteomes" id="UP000242886"/>
    </source>
</evidence>
<dbReference type="EMBL" id="LT837803">
    <property type="protein sequence ID" value="SMB25033.1"/>
    <property type="molecule type" value="Genomic_DNA"/>
</dbReference>
<dbReference type="InterPro" id="IPR042099">
    <property type="entry name" value="ANL_N_sf"/>
</dbReference>
<dbReference type="PANTHER" id="PTHR43767:SF1">
    <property type="entry name" value="NONRIBOSOMAL PEPTIDE SYNTHASE PES1 (EUROFUNG)-RELATED"/>
    <property type="match status" value="1"/>
</dbReference>
<proteinExistence type="predicted"/>
<dbReference type="Pfam" id="PF13193">
    <property type="entry name" value="AMP-binding_C"/>
    <property type="match status" value="1"/>
</dbReference>
<feature type="domain" description="AMP-dependent synthetase/ligase" evidence="1">
    <location>
        <begin position="17"/>
        <end position="388"/>
    </location>
</feature>
<evidence type="ECO:0000259" key="1">
    <source>
        <dbReference type="Pfam" id="PF00501"/>
    </source>
</evidence>
<dbReference type="InterPro" id="IPR025110">
    <property type="entry name" value="AMP-bd_C"/>
</dbReference>
<sequence length="543" mass="58488">MSKAKTFNLADLFSVVVEAVPEREAIVCGTRRLTYRQLDDRATGLARWLRAKGIQAGDTVGIHAYNCNEFVEACFAAFKLKAIPVNVNYRYTSEELRYLYDNAELKALIYEAELETQNLGALSAAPGLRAIARLNGSGQPGIKDAVDYEQAITAVSAANASLDDIPLSDDDQMLLYTGGTTGMPKGVIWPHKALFYAGFGGGGGFSPSGPIKAPHELVDRINEGMQIRLMPTAPLMHGAGLWATLIGLYGGNTVYLDPLPGFDAERALDTAATEQVNVMTIVGDAMGIPLVDALKANPGRWDLSSLMAISSASALFSEHIQQAMRELISPYIRLVNSMGSSETGQAGVSLEAPKEGLIQLTRNETCDVAVLDGPVQRFAQPGERGILVRMGYLPVGYFKDPVKTAATFATIEGKRCSISGDIARLNEDGTITVFGRDSQCINTGGEKVFTEEVEQAIRSHPDVIDAVVVGVADERWGQRVVGVVALREGGARDGEAIRAHVRQHLAGYKVPKDIVFVDAVKRTPVGKADYVWAKDTAQQTLKQ</sequence>
<protein>
    <submittedName>
        <fullName evidence="3">Long-chain-fatty-acid--CoA ligase FadD19</fullName>
        <ecNumber evidence="3">6.2.1.3</ecNumber>
    </submittedName>
</protein>
<dbReference type="Pfam" id="PF00501">
    <property type="entry name" value="AMP-binding"/>
    <property type="match status" value="1"/>
</dbReference>
<dbReference type="Proteomes" id="UP000242886">
    <property type="component" value="Chromosome SDENCHOL"/>
</dbReference>
<keyword evidence="4" id="KW-1185">Reference proteome</keyword>
<organism evidence="3 4">
    <name type="scientific">Sterolibacterium denitrificans</name>
    <dbReference type="NCBI Taxonomy" id="157592"/>
    <lineage>
        <taxon>Bacteria</taxon>
        <taxon>Pseudomonadati</taxon>
        <taxon>Pseudomonadota</taxon>
        <taxon>Betaproteobacteria</taxon>
        <taxon>Nitrosomonadales</taxon>
        <taxon>Sterolibacteriaceae</taxon>
        <taxon>Sterolibacterium</taxon>
    </lineage>
</organism>
<dbReference type="SUPFAM" id="SSF56801">
    <property type="entry name" value="Acetyl-CoA synthetase-like"/>
    <property type="match status" value="1"/>
</dbReference>
<dbReference type="RefSeq" id="WP_154716402.1">
    <property type="nucleotide sequence ID" value="NZ_LT837803.1"/>
</dbReference>
<keyword evidence="3" id="KW-0436">Ligase</keyword>
<accession>A0A7Z7HR48</accession>
<dbReference type="InterPro" id="IPR050237">
    <property type="entry name" value="ATP-dep_AMP-bd_enzyme"/>
</dbReference>
<dbReference type="InterPro" id="IPR045851">
    <property type="entry name" value="AMP-bd_C_sf"/>
</dbReference>
<dbReference type="Gene3D" id="3.30.300.30">
    <property type="match status" value="1"/>
</dbReference>
<dbReference type="PROSITE" id="PS00455">
    <property type="entry name" value="AMP_BINDING"/>
    <property type="match status" value="1"/>
</dbReference>
<feature type="domain" description="AMP-binding enzyme C-terminal" evidence="2">
    <location>
        <begin position="452"/>
        <end position="527"/>
    </location>
</feature>
<dbReference type="Gene3D" id="3.40.50.12780">
    <property type="entry name" value="N-terminal domain of ligase-like"/>
    <property type="match status" value="1"/>
</dbReference>
<dbReference type="PANTHER" id="PTHR43767">
    <property type="entry name" value="LONG-CHAIN-FATTY-ACID--COA LIGASE"/>
    <property type="match status" value="1"/>
</dbReference>